<keyword evidence="3" id="KW-1185">Reference proteome</keyword>
<feature type="compositionally biased region" description="Basic and acidic residues" evidence="1">
    <location>
        <begin position="7"/>
        <end position="20"/>
    </location>
</feature>
<gene>
    <name evidence="2" type="ORF">SPIL2461_LOCUS13218</name>
</gene>
<proteinExistence type="predicted"/>
<comment type="caution">
    <text evidence="2">The sequence shown here is derived from an EMBL/GenBank/DDBJ whole genome shotgun (WGS) entry which is preliminary data.</text>
</comment>
<name>A0A812SZE9_SYMPI</name>
<evidence type="ECO:0000313" key="3">
    <source>
        <dbReference type="Proteomes" id="UP000649617"/>
    </source>
</evidence>
<evidence type="ECO:0000256" key="1">
    <source>
        <dbReference type="SAM" id="MobiDB-lite"/>
    </source>
</evidence>
<feature type="non-terminal residue" evidence="2">
    <location>
        <position position="1"/>
    </location>
</feature>
<feature type="region of interest" description="Disordered" evidence="1">
    <location>
        <begin position="1"/>
        <end position="74"/>
    </location>
</feature>
<dbReference type="AlphaFoldDB" id="A0A812SZE9"/>
<dbReference type="EMBL" id="CAJNIZ010028523">
    <property type="protein sequence ID" value="CAE7508950.1"/>
    <property type="molecule type" value="Genomic_DNA"/>
</dbReference>
<reference evidence="2" key="1">
    <citation type="submission" date="2021-02" db="EMBL/GenBank/DDBJ databases">
        <authorList>
            <person name="Dougan E. K."/>
            <person name="Rhodes N."/>
            <person name="Thang M."/>
            <person name="Chan C."/>
        </authorList>
    </citation>
    <scope>NUCLEOTIDE SEQUENCE</scope>
</reference>
<accession>A0A812SZE9</accession>
<feature type="non-terminal residue" evidence="2">
    <location>
        <position position="107"/>
    </location>
</feature>
<evidence type="ECO:0000313" key="2">
    <source>
        <dbReference type="EMBL" id="CAE7508950.1"/>
    </source>
</evidence>
<dbReference type="Proteomes" id="UP000649617">
    <property type="component" value="Unassembled WGS sequence"/>
</dbReference>
<protein>
    <submittedName>
        <fullName evidence="2">Uncharacterized protein</fullName>
    </submittedName>
</protein>
<organism evidence="2 3">
    <name type="scientific">Symbiodinium pilosum</name>
    <name type="common">Dinoflagellate</name>
    <dbReference type="NCBI Taxonomy" id="2952"/>
    <lineage>
        <taxon>Eukaryota</taxon>
        <taxon>Sar</taxon>
        <taxon>Alveolata</taxon>
        <taxon>Dinophyceae</taxon>
        <taxon>Suessiales</taxon>
        <taxon>Symbiodiniaceae</taxon>
        <taxon>Symbiodinium</taxon>
    </lineage>
</organism>
<feature type="compositionally biased region" description="Low complexity" evidence="1">
    <location>
        <begin position="48"/>
        <end position="68"/>
    </location>
</feature>
<sequence length="107" mass="10683">SGSGDLPEPKAKADAKKPEAPEEELDLPNLPPLAAPAAENSETPAVPEAPAEGGTTAPAEAAATSPSGLLADRVNEHSPAGAVAVAKFDLKDWVKNTPKLPASVAVS</sequence>